<evidence type="ECO:0000313" key="2">
    <source>
        <dbReference type="EMBL" id="MDT0328880.1"/>
    </source>
</evidence>
<dbReference type="RefSeq" id="WP_311511549.1">
    <property type="nucleotide sequence ID" value="NZ_JAVREP010000005.1"/>
</dbReference>
<keyword evidence="1" id="KW-0732">Signal</keyword>
<sequence>MSLIRRTVPFLAVTLAFALTAATTVTALRGGELDGFSIGRLPAAIDEETSVSDFEYEWGDVSFTSRVWERARDGGGFEVVLQILVMRGASLTDLDALHTFLAEYHERSPDEWDLTPFDNGDLPALHGDTEAFWTPATGVGIEVRDAFGILGQEELLATARGITFDDPA</sequence>
<gene>
    <name evidence="2" type="ORF">RM479_10710</name>
</gene>
<comment type="caution">
    <text evidence="2">The sequence shown here is derived from an EMBL/GenBank/DDBJ whole genome shotgun (WGS) entry which is preliminary data.</text>
</comment>
<protein>
    <submittedName>
        <fullName evidence="2">Uncharacterized protein</fullName>
    </submittedName>
</protein>
<organism evidence="2 3">
    <name type="scientific">Nocardiopsis lambiniae</name>
    <dbReference type="NCBI Taxonomy" id="3075539"/>
    <lineage>
        <taxon>Bacteria</taxon>
        <taxon>Bacillati</taxon>
        <taxon>Actinomycetota</taxon>
        <taxon>Actinomycetes</taxon>
        <taxon>Streptosporangiales</taxon>
        <taxon>Nocardiopsidaceae</taxon>
        <taxon>Nocardiopsis</taxon>
    </lineage>
</organism>
<dbReference type="EMBL" id="JAVREP010000005">
    <property type="protein sequence ID" value="MDT0328880.1"/>
    <property type="molecule type" value="Genomic_DNA"/>
</dbReference>
<accession>A0ABU2M9N5</accession>
<name>A0ABU2M9N5_9ACTN</name>
<keyword evidence="3" id="KW-1185">Reference proteome</keyword>
<feature type="chain" id="PRO_5047533427" evidence="1">
    <location>
        <begin position="22"/>
        <end position="168"/>
    </location>
</feature>
<feature type="signal peptide" evidence="1">
    <location>
        <begin position="1"/>
        <end position="21"/>
    </location>
</feature>
<evidence type="ECO:0000313" key="3">
    <source>
        <dbReference type="Proteomes" id="UP001183390"/>
    </source>
</evidence>
<evidence type="ECO:0000256" key="1">
    <source>
        <dbReference type="SAM" id="SignalP"/>
    </source>
</evidence>
<dbReference type="Proteomes" id="UP001183390">
    <property type="component" value="Unassembled WGS sequence"/>
</dbReference>
<reference evidence="3" key="1">
    <citation type="submission" date="2023-07" db="EMBL/GenBank/DDBJ databases">
        <title>30 novel species of actinomycetes from the DSMZ collection.</title>
        <authorList>
            <person name="Nouioui I."/>
        </authorList>
    </citation>
    <scope>NUCLEOTIDE SEQUENCE [LARGE SCALE GENOMIC DNA]</scope>
    <source>
        <strain evidence="3">DSM 44743</strain>
    </source>
</reference>
<proteinExistence type="predicted"/>